<evidence type="ECO:0000313" key="7">
    <source>
        <dbReference type="EMBL" id="EFA74972.1"/>
    </source>
</evidence>
<dbReference type="PANTHER" id="PTHR30106">
    <property type="entry name" value="INNER MEMBRANE PROTEIN YEIH-RELATED"/>
    <property type="match status" value="1"/>
</dbReference>
<dbReference type="InterPro" id="IPR018383">
    <property type="entry name" value="UPF0324_pro"/>
</dbReference>
<dbReference type="Pfam" id="PF03601">
    <property type="entry name" value="Cons_hypoth698"/>
    <property type="match status" value="1"/>
</dbReference>
<dbReference type="GO" id="GO:0005886">
    <property type="term" value="C:plasma membrane"/>
    <property type="evidence" value="ECO:0007669"/>
    <property type="project" value="UniProtKB-SubCell"/>
</dbReference>
<keyword evidence="4 6" id="KW-1133">Transmembrane helix</keyword>
<dbReference type="AlphaFoldDB" id="D3BV34"/>
<dbReference type="EMBL" id="ADBJ01000060">
    <property type="protein sequence ID" value="EFA74972.1"/>
    <property type="molecule type" value="Genomic_DNA"/>
</dbReference>
<proteinExistence type="predicted"/>
<dbReference type="RefSeq" id="XP_020427106.1">
    <property type="nucleotide sequence ID" value="XM_020582752.1"/>
</dbReference>
<gene>
    <name evidence="7" type="ORF">PPL_12006</name>
</gene>
<feature type="transmembrane region" description="Helical" evidence="6">
    <location>
        <begin position="386"/>
        <end position="405"/>
    </location>
</feature>
<feature type="transmembrane region" description="Helical" evidence="6">
    <location>
        <begin position="244"/>
        <end position="264"/>
    </location>
</feature>
<feature type="transmembrane region" description="Helical" evidence="6">
    <location>
        <begin position="212"/>
        <end position="238"/>
    </location>
</feature>
<evidence type="ECO:0000256" key="5">
    <source>
        <dbReference type="ARBA" id="ARBA00023136"/>
    </source>
</evidence>
<dbReference type="GeneID" id="31367474"/>
<evidence type="ECO:0000256" key="1">
    <source>
        <dbReference type="ARBA" id="ARBA00004651"/>
    </source>
</evidence>
<name>D3BV34_HETP5</name>
<keyword evidence="5 6" id="KW-0472">Membrane</keyword>
<evidence type="ECO:0000256" key="3">
    <source>
        <dbReference type="ARBA" id="ARBA00022692"/>
    </source>
</evidence>
<feature type="transmembrane region" description="Helical" evidence="6">
    <location>
        <begin position="118"/>
        <end position="137"/>
    </location>
</feature>
<feature type="transmembrane region" description="Helical" evidence="6">
    <location>
        <begin position="59"/>
        <end position="80"/>
    </location>
</feature>
<feature type="transmembrane region" description="Helical" evidence="6">
    <location>
        <begin position="345"/>
        <end position="365"/>
    </location>
</feature>
<dbReference type="OMA" id="AYLIYWA"/>
<organism evidence="7 8">
    <name type="scientific">Heterostelium pallidum (strain ATCC 26659 / Pp 5 / PN500)</name>
    <name type="common">Cellular slime mold</name>
    <name type="synonym">Polysphondylium pallidum</name>
    <dbReference type="NCBI Taxonomy" id="670386"/>
    <lineage>
        <taxon>Eukaryota</taxon>
        <taxon>Amoebozoa</taxon>
        <taxon>Evosea</taxon>
        <taxon>Eumycetozoa</taxon>
        <taxon>Dictyostelia</taxon>
        <taxon>Acytosteliales</taxon>
        <taxon>Acytosteliaceae</taxon>
        <taxon>Heterostelium</taxon>
    </lineage>
</organism>
<comment type="caution">
    <text evidence="7">The sequence shown here is derived from an EMBL/GenBank/DDBJ whole genome shotgun (WGS) entry which is preliminary data.</text>
</comment>
<sequence length="472" mass="52692">MTSIFGTLKRILPNTEDWWSTLIGLGTFAFCFVISFSSKSDYTTAPIWSNNPGTFFTDSYYWVSIPIAFVVLLFGTYVPLKFMEKRFDLKGFVFIFLLTILCIIIGNQKTFHAVGVGAPVWSIGIGFMFSNIVFRGYHVYVNLRRREGYQTIQDDRTLDEMENSASLKLKETKSIWTEDCIPRWLKCVLLDEYFIKVSLVLLAMDLLKVKDVFVPSIIVSSDTIFLFLFLFVVGWKIWVIDRDTAMVAAAAVSICGSSAANAIGSTIGASKSAISFPIAIMAIWTVPCIVLMPIMYTKWLEDALHWTSREGGAWIGGTIDTTGAVVASAATIDDDAKQAAAIVKMLQNCLIGPICLIVLIGNIYLNREKESDISGKKVLQILWNRFPKFVLGFISVCLILLALPSSDWKTQIINTSLLGSSWFETMGFVCIGLNINITEICNNLSVMKLLVFYLLAQAFDMFTTGLLTNYAF</sequence>
<reference evidence="7 8" key="1">
    <citation type="journal article" date="2011" name="Genome Res.">
        <title>Phylogeny-wide analysis of social amoeba genomes highlights ancient origins for complex intercellular communication.</title>
        <authorList>
            <person name="Heidel A.J."/>
            <person name="Lawal H.M."/>
            <person name="Felder M."/>
            <person name="Schilde C."/>
            <person name="Helps N.R."/>
            <person name="Tunggal B."/>
            <person name="Rivero F."/>
            <person name="John U."/>
            <person name="Schleicher M."/>
            <person name="Eichinger L."/>
            <person name="Platzer M."/>
            <person name="Noegel A.A."/>
            <person name="Schaap P."/>
            <person name="Gloeckner G."/>
        </authorList>
    </citation>
    <scope>NUCLEOTIDE SEQUENCE [LARGE SCALE GENOMIC DNA]</scope>
    <source>
        <strain evidence="8">ATCC 26659 / Pp 5 / PN500</strain>
    </source>
</reference>
<protein>
    <submittedName>
        <fullName evidence="7">Uncharacterized protein</fullName>
    </submittedName>
</protein>
<feature type="transmembrane region" description="Helical" evidence="6">
    <location>
        <begin position="276"/>
        <end position="296"/>
    </location>
</feature>
<dbReference type="Proteomes" id="UP000001396">
    <property type="component" value="Unassembled WGS sequence"/>
</dbReference>
<feature type="transmembrane region" description="Helical" evidence="6">
    <location>
        <begin position="18"/>
        <end position="39"/>
    </location>
</feature>
<keyword evidence="2" id="KW-1003">Cell membrane</keyword>
<feature type="transmembrane region" description="Helical" evidence="6">
    <location>
        <begin position="417"/>
        <end position="437"/>
    </location>
</feature>
<keyword evidence="3 6" id="KW-0812">Transmembrane</keyword>
<dbReference type="PANTHER" id="PTHR30106:SF1">
    <property type="entry name" value="UPF0324 MEMBRANE PROTEIN FN0533"/>
    <property type="match status" value="1"/>
</dbReference>
<evidence type="ECO:0000256" key="6">
    <source>
        <dbReference type="SAM" id="Phobius"/>
    </source>
</evidence>
<feature type="transmembrane region" description="Helical" evidence="6">
    <location>
        <begin position="87"/>
        <end position="106"/>
    </location>
</feature>
<keyword evidence="8" id="KW-1185">Reference proteome</keyword>
<comment type="subcellular location">
    <subcellularLocation>
        <location evidence="1">Cell membrane</location>
        <topology evidence="1">Multi-pass membrane protein</topology>
    </subcellularLocation>
</comment>
<feature type="transmembrane region" description="Helical" evidence="6">
    <location>
        <begin position="449"/>
        <end position="471"/>
    </location>
</feature>
<dbReference type="InParanoid" id="D3BV34"/>
<evidence type="ECO:0000256" key="2">
    <source>
        <dbReference type="ARBA" id="ARBA00022475"/>
    </source>
</evidence>
<evidence type="ECO:0000313" key="8">
    <source>
        <dbReference type="Proteomes" id="UP000001396"/>
    </source>
</evidence>
<evidence type="ECO:0000256" key="4">
    <source>
        <dbReference type="ARBA" id="ARBA00022989"/>
    </source>
</evidence>
<accession>D3BV34</accession>